<dbReference type="RefSeq" id="WP_185085386.1">
    <property type="nucleotide sequence ID" value="NZ_JACHJB010000002.1"/>
</dbReference>
<dbReference type="InterPro" id="IPR037401">
    <property type="entry name" value="SnoaL-like"/>
</dbReference>
<keyword evidence="3" id="KW-1185">Reference proteome</keyword>
<dbReference type="InterPro" id="IPR032710">
    <property type="entry name" value="NTF2-like_dom_sf"/>
</dbReference>
<name>A0A7X0C2N5_9ACTN</name>
<dbReference type="Proteomes" id="UP000583800">
    <property type="component" value="Unassembled WGS sequence"/>
</dbReference>
<gene>
    <name evidence="2" type="ORF">FHU36_003984</name>
</gene>
<organism evidence="2 3">
    <name type="scientific">Nonomuraea muscovyensis</name>
    <dbReference type="NCBI Taxonomy" id="1124761"/>
    <lineage>
        <taxon>Bacteria</taxon>
        <taxon>Bacillati</taxon>
        <taxon>Actinomycetota</taxon>
        <taxon>Actinomycetes</taxon>
        <taxon>Streptosporangiales</taxon>
        <taxon>Streptosporangiaceae</taxon>
        <taxon>Nonomuraea</taxon>
    </lineage>
</organism>
<evidence type="ECO:0000313" key="3">
    <source>
        <dbReference type="Proteomes" id="UP000583800"/>
    </source>
</evidence>
<dbReference type="Pfam" id="PF12680">
    <property type="entry name" value="SnoaL_2"/>
    <property type="match status" value="1"/>
</dbReference>
<dbReference type="AlphaFoldDB" id="A0A7X0C2N5"/>
<dbReference type="SUPFAM" id="SSF54427">
    <property type="entry name" value="NTF2-like"/>
    <property type="match status" value="1"/>
</dbReference>
<protein>
    <recommendedName>
        <fullName evidence="1">SnoaL-like domain-containing protein</fullName>
    </recommendedName>
</protein>
<evidence type="ECO:0000313" key="2">
    <source>
        <dbReference type="EMBL" id="MBB6347439.1"/>
    </source>
</evidence>
<dbReference type="EMBL" id="JACHJB010000002">
    <property type="protein sequence ID" value="MBB6347439.1"/>
    <property type="molecule type" value="Genomic_DNA"/>
</dbReference>
<evidence type="ECO:0000259" key="1">
    <source>
        <dbReference type="Pfam" id="PF12680"/>
    </source>
</evidence>
<dbReference type="Gene3D" id="3.10.450.50">
    <property type="match status" value="1"/>
</dbReference>
<sequence length="110" mass="12000">MTADLFERQLAAIAGRDLDALLAQYHDDAEVVRFDRVARGPAEIKDLFAAYLAAEPHVEEITSLRTTGDVILYNARMTVAGNRVTAFGTLVVRDGRIWRQTSAALPLAGA</sequence>
<accession>A0A7X0C2N5</accession>
<feature type="domain" description="SnoaL-like" evidence="1">
    <location>
        <begin position="7"/>
        <end position="99"/>
    </location>
</feature>
<proteinExistence type="predicted"/>
<comment type="caution">
    <text evidence="2">The sequence shown here is derived from an EMBL/GenBank/DDBJ whole genome shotgun (WGS) entry which is preliminary data.</text>
</comment>
<reference evidence="2 3" key="1">
    <citation type="submission" date="2020-08" db="EMBL/GenBank/DDBJ databases">
        <title>Sequencing the genomes of 1000 actinobacteria strains.</title>
        <authorList>
            <person name="Klenk H.-P."/>
        </authorList>
    </citation>
    <scope>NUCLEOTIDE SEQUENCE [LARGE SCALE GENOMIC DNA]</scope>
    <source>
        <strain evidence="2 3">DSM 45913</strain>
    </source>
</reference>